<dbReference type="PANTHER" id="PTHR43790:SF1">
    <property type="entry name" value="XYLOSE IMPORT ATP-BINDING PROTEIN XYLG"/>
    <property type="match status" value="1"/>
</dbReference>
<dbReference type="KEGG" id="gvg:HMPREF0421_21242"/>
<dbReference type="PROSITE" id="PS00211">
    <property type="entry name" value="ABC_TRANSPORTER_1"/>
    <property type="match status" value="1"/>
</dbReference>
<keyword evidence="2" id="KW-1003">Cell membrane</keyword>
<dbReference type="CDD" id="cd03216">
    <property type="entry name" value="ABC_Carb_Monos_I"/>
    <property type="match status" value="1"/>
</dbReference>
<evidence type="ECO:0000256" key="1">
    <source>
        <dbReference type="ARBA" id="ARBA00022448"/>
    </source>
</evidence>
<dbReference type="OrthoDB" id="39350at2"/>
<dbReference type="InterPro" id="IPR003593">
    <property type="entry name" value="AAA+_ATPase"/>
</dbReference>
<dbReference type="HOGENOM" id="CLU_000604_92_2_11"/>
<keyword evidence="1" id="KW-0813">Transport</keyword>
<dbReference type="InterPro" id="IPR017871">
    <property type="entry name" value="ABC_transporter-like_CS"/>
</dbReference>
<keyword evidence="6 10" id="KW-0067">ATP-binding</keyword>
<evidence type="ECO:0000256" key="4">
    <source>
        <dbReference type="ARBA" id="ARBA00022737"/>
    </source>
</evidence>
<accession>E3D7N2</accession>
<evidence type="ECO:0000313" key="10">
    <source>
        <dbReference type="EMBL" id="ADP39324.1"/>
    </source>
</evidence>
<dbReference type="PATRIC" id="fig|525284.18.peg.1223"/>
<evidence type="ECO:0000313" key="11">
    <source>
        <dbReference type="Proteomes" id="UP000001453"/>
    </source>
</evidence>
<dbReference type="Pfam" id="PF00005">
    <property type="entry name" value="ABC_tran"/>
    <property type="match status" value="2"/>
</dbReference>
<feature type="domain" description="ABC transporter" evidence="9">
    <location>
        <begin position="5"/>
        <end position="241"/>
    </location>
</feature>
<protein>
    <submittedName>
        <fullName evidence="10">ABC transporter, ATP-binding protein</fullName>
    </submittedName>
</protein>
<dbReference type="SUPFAM" id="SSF52540">
    <property type="entry name" value="P-loop containing nucleoside triphosphate hydrolases"/>
    <property type="match status" value="2"/>
</dbReference>
<keyword evidence="5" id="KW-0547">Nucleotide-binding</keyword>
<evidence type="ECO:0000256" key="5">
    <source>
        <dbReference type="ARBA" id="ARBA00022741"/>
    </source>
</evidence>
<dbReference type="Gene3D" id="3.40.50.300">
    <property type="entry name" value="P-loop containing nucleotide triphosphate hydrolases"/>
    <property type="match status" value="2"/>
</dbReference>
<evidence type="ECO:0000256" key="6">
    <source>
        <dbReference type="ARBA" id="ARBA00022840"/>
    </source>
</evidence>
<evidence type="ECO:0000256" key="8">
    <source>
        <dbReference type="ARBA" id="ARBA00023136"/>
    </source>
</evidence>
<dbReference type="InterPro" id="IPR050107">
    <property type="entry name" value="ABC_carbohydrate_import_ATPase"/>
</dbReference>
<keyword evidence="7" id="KW-1278">Translocase</keyword>
<keyword evidence="3" id="KW-0762">Sugar transport</keyword>
<dbReference type="InterPro" id="IPR003439">
    <property type="entry name" value="ABC_transporter-like_ATP-bd"/>
</dbReference>
<dbReference type="Proteomes" id="UP000001453">
    <property type="component" value="Chromosome"/>
</dbReference>
<dbReference type="GO" id="GO:0016887">
    <property type="term" value="F:ATP hydrolysis activity"/>
    <property type="evidence" value="ECO:0007669"/>
    <property type="project" value="InterPro"/>
</dbReference>
<evidence type="ECO:0000259" key="9">
    <source>
        <dbReference type="PROSITE" id="PS50893"/>
    </source>
</evidence>
<reference evidence="10 11" key="1">
    <citation type="journal article" date="2010" name="PLoS ONE">
        <title>Comparative genomics of Gardnerella vaginalis strains reveals substantial differences in metabolic and virulence potential.</title>
        <authorList>
            <person name="Yeoman C.J."/>
            <person name="Yildirim S."/>
            <person name="Thomas S.M."/>
            <person name="Durkin A.S."/>
            <person name="Torralba M."/>
            <person name="Sutton G."/>
            <person name="Buhay C.J."/>
            <person name="Ding Y."/>
            <person name="Dugan-Rocha S.P."/>
            <person name="Muzny D.M."/>
            <person name="Qin X."/>
            <person name="Gibbs R.A."/>
            <person name="Leigh S.R."/>
            <person name="Stumpf R."/>
            <person name="White B.A."/>
            <person name="Highlander S.K."/>
            <person name="Nelson K.E."/>
            <person name="Wilson B.A."/>
        </authorList>
    </citation>
    <scope>NUCLEOTIDE SEQUENCE [LARGE SCALE GENOMIC DNA]</scope>
    <source>
        <strain evidence="11">ATCC 14019 / 317</strain>
    </source>
</reference>
<organism evidence="10 11">
    <name type="scientific">Gardnerella vaginalis (strain ATCC 14019 / 317)</name>
    <dbReference type="NCBI Taxonomy" id="525284"/>
    <lineage>
        <taxon>Bacteria</taxon>
        <taxon>Bacillati</taxon>
        <taxon>Actinomycetota</taxon>
        <taxon>Actinomycetes</taxon>
        <taxon>Bifidobacteriales</taxon>
        <taxon>Bifidobacteriaceae</taxon>
        <taxon>Gardnerella</taxon>
    </lineage>
</organism>
<evidence type="ECO:0000256" key="7">
    <source>
        <dbReference type="ARBA" id="ARBA00022967"/>
    </source>
</evidence>
<evidence type="ECO:0000256" key="3">
    <source>
        <dbReference type="ARBA" id="ARBA00022597"/>
    </source>
</evidence>
<dbReference type="GO" id="GO:0005524">
    <property type="term" value="F:ATP binding"/>
    <property type="evidence" value="ECO:0007669"/>
    <property type="project" value="UniProtKB-KW"/>
</dbReference>
<dbReference type="EMBL" id="CP002104">
    <property type="protein sequence ID" value="ADP39324.1"/>
    <property type="molecule type" value="Genomic_DNA"/>
</dbReference>
<proteinExistence type="predicted"/>
<dbReference type="AlphaFoldDB" id="E3D7N2"/>
<dbReference type="InterPro" id="IPR027417">
    <property type="entry name" value="P-loop_NTPase"/>
</dbReference>
<keyword evidence="8" id="KW-0472">Membrane</keyword>
<dbReference type="CDD" id="cd03215">
    <property type="entry name" value="ABC_Carb_Monos_II"/>
    <property type="match status" value="1"/>
</dbReference>
<keyword evidence="4" id="KW-0677">Repeat</keyword>
<gene>
    <name evidence="10" type="ordered locus">HMPREF0421_21242</name>
</gene>
<feature type="domain" description="ABC transporter" evidence="9">
    <location>
        <begin position="251"/>
        <end position="497"/>
    </location>
</feature>
<name>E3D7N2_GARV3</name>
<sequence length="525" mass="57211">MDMRLKAMNIFKSFGGVHALKNINFDISSGEVHCLAGGNGCGKSTIVKILSGVLRPDSGSIEVDGENYSALTARQAIDLGIAVIHQDLSLFNTMTVKDNICLPEQVHHRRFFINNSLADKVAKEALERIGANINCYERVENLSMAARQQVAIARALVLNAKVIFMDEPTTALTYSEVEELLKTIENLKLNGVSVVFISHKLDEVFSVADRITVFRSGELVGTYNAKDLNPRKLSSLMIGHDVQFGIPNNYDMNKEVVPTLNMEDVKASRVNGVTLSVNPGEVVGFSGLLGSGRTETALALFGLNHITSGSVKINGKIVDINNPRDAIERGIALVPEDRYKQGLFQDSNLLSNCASAILSRISNCFGIVNQNEEKIVGDEILNDLQVNTHDLSLLAKSLSGGNQQKVLLGKWVATNPKLLILDSPTVGVDVGSKSQIYQIIRRLAEKGISVIVISDEEEELLAVCNKIYIFKQGKVSTQITGDELEPGFSKIFRESTDRDNSHESNESFISSSDKSVSFVQNGGAL</sequence>
<dbReference type="SMART" id="SM00382">
    <property type="entry name" value="AAA"/>
    <property type="match status" value="2"/>
</dbReference>
<dbReference type="PANTHER" id="PTHR43790">
    <property type="entry name" value="CARBOHYDRATE TRANSPORT ATP-BINDING PROTEIN MG119-RELATED"/>
    <property type="match status" value="1"/>
</dbReference>
<dbReference type="PROSITE" id="PS50893">
    <property type="entry name" value="ABC_TRANSPORTER_2"/>
    <property type="match status" value="2"/>
</dbReference>
<evidence type="ECO:0000256" key="2">
    <source>
        <dbReference type="ARBA" id="ARBA00022475"/>
    </source>
</evidence>